<dbReference type="RefSeq" id="WP_367917778.1">
    <property type="nucleotide sequence ID" value="NZ_BAABAC010000005.1"/>
</dbReference>
<keyword evidence="3 4" id="KW-0732">Signal</keyword>
<feature type="chain" id="PRO_5047187136" evidence="4">
    <location>
        <begin position="25"/>
        <end position="383"/>
    </location>
</feature>
<gene>
    <name evidence="6" type="ORF">ACFQ3F_02980</name>
</gene>
<dbReference type="PROSITE" id="PS51257">
    <property type="entry name" value="PROKAR_LIPOPROTEIN"/>
    <property type="match status" value="1"/>
</dbReference>
<dbReference type="Pfam" id="PF13407">
    <property type="entry name" value="Peripla_BP_4"/>
    <property type="match status" value="1"/>
</dbReference>
<dbReference type="CDD" id="cd01536">
    <property type="entry name" value="PBP1_ABC_sugar_binding-like"/>
    <property type="match status" value="1"/>
</dbReference>
<dbReference type="InterPro" id="IPR025997">
    <property type="entry name" value="SBP_2_dom"/>
</dbReference>
<proteinExistence type="inferred from homology"/>
<organism evidence="6 7">
    <name type="scientific">Nocardioides ginsengisoli</name>
    <dbReference type="NCBI Taxonomy" id="363868"/>
    <lineage>
        <taxon>Bacteria</taxon>
        <taxon>Bacillati</taxon>
        <taxon>Actinomycetota</taxon>
        <taxon>Actinomycetes</taxon>
        <taxon>Propionibacteriales</taxon>
        <taxon>Nocardioidaceae</taxon>
        <taxon>Nocardioides</taxon>
    </lineage>
</organism>
<evidence type="ECO:0000256" key="3">
    <source>
        <dbReference type="ARBA" id="ARBA00022729"/>
    </source>
</evidence>
<name>A0ABW3VVI7_9ACTN</name>
<feature type="signal peptide" evidence="4">
    <location>
        <begin position="1"/>
        <end position="24"/>
    </location>
</feature>
<accession>A0ABW3VVI7</accession>
<comment type="caution">
    <text evidence="6">The sequence shown here is derived from an EMBL/GenBank/DDBJ whole genome shotgun (WGS) entry which is preliminary data.</text>
</comment>
<evidence type="ECO:0000256" key="1">
    <source>
        <dbReference type="ARBA" id="ARBA00004196"/>
    </source>
</evidence>
<evidence type="ECO:0000313" key="6">
    <source>
        <dbReference type="EMBL" id="MFD1246744.1"/>
    </source>
</evidence>
<reference evidence="7" key="1">
    <citation type="journal article" date="2019" name="Int. J. Syst. Evol. Microbiol.">
        <title>The Global Catalogue of Microorganisms (GCM) 10K type strain sequencing project: providing services to taxonomists for standard genome sequencing and annotation.</title>
        <authorList>
            <consortium name="The Broad Institute Genomics Platform"/>
            <consortium name="The Broad Institute Genome Sequencing Center for Infectious Disease"/>
            <person name="Wu L."/>
            <person name="Ma J."/>
        </authorList>
    </citation>
    <scope>NUCLEOTIDE SEQUENCE [LARGE SCALE GENOMIC DNA]</scope>
    <source>
        <strain evidence="7">CCUG 52478</strain>
    </source>
</reference>
<protein>
    <submittedName>
        <fullName evidence="6">Sugar ABC transporter substrate-binding protein</fullName>
    </submittedName>
</protein>
<comment type="subcellular location">
    <subcellularLocation>
        <location evidence="1">Cell envelope</location>
    </subcellularLocation>
</comment>
<dbReference type="SUPFAM" id="SSF53822">
    <property type="entry name" value="Periplasmic binding protein-like I"/>
    <property type="match status" value="1"/>
</dbReference>
<keyword evidence="7" id="KW-1185">Reference proteome</keyword>
<dbReference type="EMBL" id="JBHTLX010000005">
    <property type="protein sequence ID" value="MFD1246744.1"/>
    <property type="molecule type" value="Genomic_DNA"/>
</dbReference>
<dbReference type="PANTHER" id="PTHR46847:SF1">
    <property type="entry name" value="D-ALLOSE-BINDING PERIPLASMIC PROTEIN-RELATED"/>
    <property type="match status" value="1"/>
</dbReference>
<dbReference type="InterPro" id="IPR028082">
    <property type="entry name" value="Peripla_BP_I"/>
</dbReference>
<sequence>MKIRSKRRWVALAATVALMSTVTACGAAKDDGAHGKSSDADVARYQQALDGWYKGTYKEPEGPAVATASGKNIWLVSVGLGIEYSVRSADAAKEAAGALGWSMHVYDAKFDPNQMLTGVQQAVVAKADGIILEVIDCATVKNALEQAKAAKIPVVAIESQDCKPGLFSHTVTYESHKSFQDATVEFGEAQAAWVVAKTKGQAKVVLNTGTDTETTRLVTKGNKKVLDDCPSCEVLDDVTWVSADIGPALQEKIQQTMVKHPDANAFMPSYDAIMTQSGGVQALSATGRLKSLTVSGGEGTIAGIQQIRDGKGMQMCAGQSVEWETYAAVDALARIFAGADPNAVDTGMGVQVCDKDHNLPAKGKPFEPPVDFRAAYLKLWGKN</sequence>
<evidence type="ECO:0000256" key="4">
    <source>
        <dbReference type="SAM" id="SignalP"/>
    </source>
</evidence>
<dbReference type="PANTHER" id="PTHR46847">
    <property type="entry name" value="D-ALLOSE-BINDING PERIPLASMIC PROTEIN-RELATED"/>
    <property type="match status" value="1"/>
</dbReference>
<evidence type="ECO:0000259" key="5">
    <source>
        <dbReference type="Pfam" id="PF13407"/>
    </source>
</evidence>
<dbReference type="Proteomes" id="UP001597229">
    <property type="component" value="Unassembled WGS sequence"/>
</dbReference>
<comment type="similarity">
    <text evidence="2">Belongs to the bacterial solute-binding protein 2 family.</text>
</comment>
<feature type="domain" description="Periplasmic binding protein" evidence="5">
    <location>
        <begin position="79"/>
        <end position="338"/>
    </location>
</feature>
<evidence type="ECO:0000313" key="7">
    <source>
        <dbReference type="Proteomes" id="UP001597229"/>
    </source>
</evidence>
<dbReference type="Gene3D" id="3.40.50.2300">
    <property type="match status" value="2"/>
</dbReference>
<evidence type="ECO:0000256" key="2">
    <source>
        <dbReference type="ARBA" id="ARBA00007639"/>
    </source>
</evidence>